<dbReference type="STRING" id="1231391.GCA_000308195_00087"/>
<gene>
    <name evidence="2" type="ORF">C7440_0300</name>
</gene>
<evidence type="ECO:0000313" key="2">
    <source>
        <dbReference type="EMBL" id="PVY67914.1"/>
    </source>
</evidence>
<organism evidence="2 3">
    <name type="scientific">Pusillimonas noertemannii</name>
    <dbReference type="NCBI Taxonomy" id="305977"/>
    <lineage>
        <taxon>Bacteria</taxon>
        <taxon>Pseudomonadati</taxon>
        <taxon>Pseudomonadota</taxon>
        <taxon>Betaproteobacteria</taxon>
        <taxon>Burkholderiales</taxon>
        <taxon>Alcaligenaceae</taxon>
        <taxon>Pusillimonas</taxon>
    </lineage>
</organism>
<comment type="caution">
    <text evidence="2">The sequence shown here is derived from an EMBL/GenBank/DDBJ whole genome shotgun (WGS) entry which is preliminary data.</text>
</comment>
<evidence type="ECO:0000256" key="1">
    <source>
        <dbReference type="SAM" id="Phobius"/>
    </source>
</evidence>
<name>A0A2U1CPZ9_9BURK</name>
<evidence type="ECO:0000313" key="3">
    <source>
        <dbReference type="Proteomes" id="UP000246145"/>
    </source>
</evidence>
<dbReference type="AlphaFoldDB" id="A0A2U1CPZ9"/>
<sequence>MSASKAQLWPPGAFGPLPPHAGMAKAVSPCTVTSALPNAPRLANHQTSYKNTPCRDSARAGSYTRGYGNTSIDYPMRQLANRPLFLAAILAIPLWFVLDNFVVAAMVALLVAFLAAMVNSLRILKKGEQQPQERSNGN</sequence>
<feature type="transmembrane region" description="Helical" evidence="1">
    <location>
        <begin position="104"/>
        <end position="124"/>
    </location>
</feature>
<keyword evidence="1" id="KW-1133">Transmembrane helix</keyword>
<proteinExistence type="predicted"/>
<keyword evidence="1" id="KW-0472">Membrane</keyword>
<dbReference type="EMBL" id="QEKO01000001">
    <property type="protein sequence ID" value="PVY67914.1"/>
    <property type="molecule type" value="Genomic_DNA"/>
</dbReference>
<accession>A0A2U1CPZ9</accession>
<reference evidence="2 3" key="1">
    <citation type="submission" date="2018-04" db="EMBL/GenBank/DDBJ databases">
        <title>Genomic Encyclopedia of Type Strains, Phase IV (KMG-IV): sequencing the most valuable type-strain genomes for metagenomic binning, comparative biology and taxonomic classification.</title>
        <authorList>
            <person name="Goeker M."/>
        </authorList>
    </citation>
    <scope>NUCLEOTIDE SEQUENCE [LARGE SCALE GENOMIC DNA]</scope>
    <source>
        <strain evidence="2 3">DSM 10065</strain>
    </source>
</reference>
<protein>
    <submittedName>
        <fullName evidence="2">Uncharacterized protein</fullName>
    </submittedName>
</protein>
<dbReference type="Proteomes" id="UP000246145">
    <property type="component" value="Unassembled WGS sequence"/>
</dbReference>
<feature type="transmembrane region" description="Helical" evidence="1">
    <location>
        <begin position="79"/>
        <end position="98"/>
    </location>
</feature>
<keyword evidence="1" id="KW-0812">Transmembrane</keyword>
<keyword evidence="3" id="KW-1185">Reference proteome</keyword>